<dbReference type="InterPro" id="IPR036058">
    <property type="entry name" value="Kazal_dom_sf"/>
</dbReference>
<feature type="active site" evidence="5">
    <location>
        <position position="256"/>
    </location>
</feature>
<dbReference type="GO" id="GO:0006506">
    <property type="term" value="P:GPI anchor biosynthetic process"/>
    <property type="evidence" value="ECO:0007669"/>
    <property type="project" value="UniProtKB-UniPathway"/>
</dbReference>
<dbReference type="PRINTS" id="PR00776">
    <property type="entry name" value="HEMOGLOBNASE"/>
</dbReference>
<dbReference type="Gene3D" id="2.170.140.10">
    <property type="entry name" value="Chitin binding domain"/>
    <property type="match status" value="1"/>
</dbReference>
<evidence type="ECO:0000256" key="1">
    <source>
        <dbReference type="ARBA" id="ARBA00004687"/>
    </source>
</evidence>
<dbReference type="FunFam" id="3.40.50.1460:FF:000002">
    <property type="entry name" value="GPI-anchor transamidase"/>
    <property type="match status" value="1"/>
</dbReference>
<dbReference type="PIRSF" id="PIRSF019663">
    <property type="entry name" value="Legumain"/>
    <property type="match status" value="1"/>
</dbReference>
<dbReference type="Gene3D" id="3.40.50.1460">
    <property type="match status" value="1"/>
</dbReference>
<evidence type="ECO:0008006" key="10">
    <source>
        <dbReference type="Google" id="ProtNLM"/>
    </source>
</evidence>
<comment type="pathway">
    <text evidence="1">Glycolipid biosynthesis; glycosylphosphatidylinositol-anchor biosynthesis.</text>
</comment>
<feature type="active site" description="Nucleophile" evidence="5">
    <location>
        <position position="298"/>
    </location>
</feature>
<dbReference type="GO" id="GO:0042765">
    <property type="term" value="C:GPI-anchor transamidase complex"/>
    <property type="evidence" value="ECO:0007669"/>
    <property type="project" value="InterPro"/>
</dbReference>
<dbReference type="Pfam" id="PF01650">
    <property type="entry name" value="Peptidase_C13"/>
    <property type="match status" value="1"/>
</dbReference>
<keyword evidence="4" id="KW-0732">Signal</keyword>
<evidence type="ECO:0000313" key="9">
    <source>
        <dbReference type="Proteomes" id="UP000655588"/>
    </source>
</evidence>
<dbReference type="GO" id="GO:0006508">
    <property type="term" value="P:proteolysis"/>
    <property type="evidence" value="ECO:0007669"/>
    <property type="project" value="InterPro"/>
</dbReference>
<dbReference type="InterPro" id="IPR002557">
    <property type="entry name" value="Chitin-bd_dom"/>
</dbReference>
<keyword evidence="9" id="KW-1185">Reference proteome</keyword>
<dbReference type="AlphaFoldDB" id="A0A833RBB9"/>
<organism evidence="8 9">
    <name type="scientific">Frieseomelitta varia</name>
    <dbReference type="NCBI Taxonomy" id="561572"/>
    <lineage>
        <taxon>Eukaryota</taxon>
        <taxon>Metazoa</taxon>
        <taxon>Ecdysozoa</taxon>
        <taxon>Arthropoda</taxon>
        <taxon>Hexapoda</taxon>
        <taxon>Insecta</taxon>
        <taxon>Pterygota</taxon>
        <taxon>Neoptera</taxon>
        <taxon>Endopterygota</taxon>
        <taxon>Hymenoptera</taxon>
        <taxon>Apocrita</taxon>
        <taxon>Aculeata</taxon>
        <taxon>Apoidea</taxon>
        <taxon>Anthophila</taxon>
        <taxon>Apidae</taxon>
        <taxon>Frieseomelitta</taxon>
    </lineage>
</organism>
<gene>
    <name evidence="8" type="ORF">E2986_11268</name>
</gene>
<name>A0A833RBB9_9HYME</name>
<feature type="domain" description="Chitin-binding type-2" evidence="6">
    <location>
        <begin position="497"/>
        <end position="551"/>
    </location>
</feature>
<dbReference type="CDD" id="cd00104">
    <property type="entry name" value="KAZAL_FS"/>
    <property type="match status" value="1"/>
</dbReference>
<dbReference type="SMART" id="SM00494">
    <property type="entry name" value="ChtBD2"/>
    <property type="match status" value="1"/>
</dbReference>
<comment type="caution">
    <text evidence="8">The sequence shown here is derived from an EMBL/GenBank/DDBJ whole genome shotgun (WGS) entry which is preliminary data.</text>
</comment>
<proteinExistence type="inferred from homology"/>
<dbReference type="Proteomes" id="UP000655588">
    <property type="component" value="Unassembled WGS sequence"/>
</dbReference>
<evidence type="ECO:0000256" key="3">
    <source>
        <dbReference type="ARBA" id="ARBA00022502"/>
    </source>
</evidence>
<dbReference type="PANTHER" id="PTHR48067">
    <property type="entry name" value="GPI-ANCHOR TRANSAMIDASE"/>
    <property type="match status" value="1"/>
</dbReference>
<accession>A0A833RBB9</accession>
<dbReference type="InterPro" id="IPR001096">
    <property type="entry name" value="Peptidase_C13"/>
</dbReference>
<evidence type="ECO:0000259" key="7">
    <source>
        <dbReference type="PROSITE" id="PS51465"/>
    </source>
</evidence>
<dbReference type="SMART" id="SM00280">
    <property type="entry name" value="KAZAL"/>
    <property type="match status" value="1"/>
</dbReference>
<dbReference type="InterPro" id="IPR036508">
    <property type="entry name" value="Chitin-bd_dom_sf"/>
</dbReference>
<dbReference type="PROSITE" id="PS51465">
    <property type="entry name" value="KAZAL_2"/>
    <property type="match status" value="1"/>
</dbReference>
<dbReference type="Pfam" id="PF07648">
    <property type="entry name" value="Kazal_2"/>
    <property type="match status" value="1"/>
</dbReference>
<feature type="domain" description="Kazal-like" evidence="7">
    <location>
        <begin position="29"/>
        <end position="72"/>
    </location>
</feature>
<dbReference type="PROSITE" id="PS50940">
    <property type="entry name" value="CHIT_BIND_II"/>
    <property type="match status" value="1"/>
</dbReference>
<evidence type="ECO:0000259" key="6">
    <source>
        <dbReference type="PROSITE" id="PS50940"/>
    </source>
</evidence>
<sequence length="551" mass="62996">MKSGRPRCVTCTYRCPRKRERVRNRTHRDRDPSATMLCATNNITYPSWCHIVKDACVTGFVLETRHAGPCNAYDTSPFYIEEDNTSSNYGVDLADEDTRFEESLSYNGQTHRSLALSCAWEVCIIPDNFAKTGHSNNWAVLVDTSRFWFNYRHVANVLSIYRSVKRLGIPDSQIILMIADDMACNPRNPRPATVFNNIKQHINVYGDDVEVDYRGYEVTVENFVRLLTGRLAPETPRSKKLLTDEGSNILIYLTGHGGNGFLKFQDSEEITSKELGDALEQMWQKRRYHEILFIVDTCQASSMYEKFYSPNILAVASSLVGEDSLSHHLDPAIGVYIIDRYTYYALDFLEKVEPSSSKTLGEFLKVCPKHYCLSTVGVRKDLFRRDPDKVPVTDFFGSLRPIELTTSIINVLSPVKTNKTKAIEPERKYSYVAQFPDMNPFSTLIVIFTLCTLSFTKLNEEYVQVYQIELNELKKMKQEPPEDPAINSFATEPPPLLPLCTSTGYFRDSFNCKKFYHCQHAKAIPMGYYCKANLVFNPHTLSCDNPQYVIC</sequence>
<dbReference type="InterPro" id="IPR028361">
    <property type="entry name" value="GPI_transamidase"/>
</dbReference>
<dbReference type="UniPathway" id="UPA00196"/>
<dbReference type="GO" id="GO:0005576">
    <property type="term" value="C:extracellular region"/>
    <property type="evidence" value="ECO:0007669"/>
    <property type="project" value="InterPro"/>
</dbReference>
<dbReference type="InterPro" id="IPR002350">
    <property type="entry name" value="Kazal_dom"/>
</dbReference>
<dbReference type="SUPFAM" id="SSF57625">
    <property type="entry name" value="Invertebrate chitin-binding proteins"/>
    <property type="match status" value="1"/>
</dbReference>
<dbReference type="EMBL" id="WNWW01000366">
    <property type="protein sequence ID" value="KAF3425704.1"/>
    <property type="molecule type" value="Genomic_DNA"/>
</dbReference>
<evidence type="ECO:0000313" key="8">
    <source>
        <dbReference type="EMBL" id="KAF3425704.1"/>
    </source>
</evidence>
<evidence type="ECO:0000256" key="4">
    <source>
        <dbReference type="ARBA" id="ARBA00022729"/>
    </source>
</evidence>
<dbReference type="PANTHER" id="PTHR48067:SF1">
    <property type="entry name" value="GPI-ANCHOR TRANSAMIDASE"/>
    <property type="match status" value="1"/>
</dbReference>
<evidence type="ECO:0000256" key="2">
    <source>
        <dbReference type="ARBA" id="ARBA00009941"/>
    </source>
</evidence>
<dbReference type="GO" id="GO:0008061">
    <property type="term" value="F:chitin binding"/>
    <property type="evidence" value="ECO:0007669"/>
    <property type="project" value="InterPro"/>
</dbReference>
<dbReference type="Gene3D" id="3.30.60.30">
    <property type="match status" value="1"/>
</dbReference>
<dbReference type="PIRSF" id="PIRSF500138">
    <property type="entry name" value="GPI8"/>
    <property type="match status" value="1"/>
</dbReference>
<dbReference type="Pfam" id="PF01607">
    <property type="entry name" value="CBM_14"/>
    <property type="match status" value="1"/>
</dbReference>
<comment type="similarity">
    <text evidence="2">Belongs to the peptidase C13 family.</text>
</comment>
<evidence type="ECO:0000256" key="5">
    <source>
        <dbReference type="PIRSR" id="PIRSR019663-1"/>
    </source>
</evidence>
<reference evidence="8" key="1">
    <citation type="submission" date="2019-11" db="EMBL/GenBank/DDBJ databases">
        <title>The nuclear and mitochondrial genomes of Frieseomelitta varia - a highly eusocial stingless bee (Meliponini) with a permanently sterile worker caste.</title>
        <authorList>
            <person name="Freitas F.C.P."/>
            <person name="Lourenco A.P."/>
            <person name="Nunes F.M.F."/>
            <person name="Paschoal A.R."/>
            <person name="Abreu F.C.P."/>
            <person name="Barbin F.O."/>
            <person name="Bataglia L."/>
            <person name="Cardoso-Junior C.A.M."/>
            <person name="Cervoni M.S."/>
            <person name="Silva S.R."/>
            <person name="Dalarmi F."/>
            <person name="Del Lama M.A."/>
            <person name="Depintor T.S."/>
            <person name="Ferreira K.M."/>
            <person name="Goria P.S."/>
            <person name="Jaskot M.C."/>
            <person name="Lago D.C."/>
            <person name="Luna-Lucena D."/>
            <person name="Moda L.M."/>
            <person name="Nascimento L."/>
            <person name="Pedrino M."/>
            <person name="Rabico F.O."/>
            <person name="Sanches F.C."/>
            <person name="Santos D.E."/>
            <person name="Santos C.G."/>
            <person name="Vieira J."/>
            <person name="Lopes T.F."/>
            <person name="Barchuk A.R."/>
            <person name="Hartfelder K."/>
            <person name="Simoes Z.L.P."/>
            <person name="Bitondi M.M.G."/>
            <person name="Pinheiro D.G."/>
        </authorList>
    </citation>
    <scope>NUCLEOTIDE SEQUENCE</scope>
    <source>
        <strain evidence="8">USP_RPSP 00005682</strain>
        <tissue evidence="8">Whole individual</tissue>
    </source>
</reference>
<keyword evidence="3" id="KW-0337">GPI-anchor biosynthesis</keyword>
<dbReference type="SUPFAM" id="SSF100895">
    <property type="entry name" value="Kazal-type serine protease inhibitors"/>
    <property type="match status" value="1"/>
</dbReference>
<dbReference type="GO" id="GO:0016255">
    <property type="term" value="P:attachment of GPI anchor to protein"/>
    <property type="evidence" value="ECO:0007669"/>
    <property type="project" value="InterPro"/>
</dbReference>
<dbReference type="GO" id="GO:0003923">
    <property type="term" value="F:GPI-anchor transamidase activity"/>
    <property type="evidence" value="ECO:0007669"/>
    <property type="project" value="InterPro"/>
</dbReference>
<protein>
    <recommendedName>
        <fullName evidence="10">GPI-anchor transamidase</fullName>
    </recommendedName>
</protein>